<dbReference type="EMBL" id="MGHZ01000037">
    <property type="protein sequence ID" value="OGM80242.1"/>
    <property type="molecule type" value="Genomic_DNA"/>
</dbReference>
<proteinExistence type="predicted"/>
<accession>A0A1F8CVE1</accession>
<dbReference type="Proteomes" id="UP000178848">
    <property type="component" value="Unassembled WGS sequence"/>
</dbReference>
<dbReference type="AlphaFoldDB" id="A0A1F8CVE1"/>
<evidence type="ECO:0000313" key="1">
    <source>
        <dbReference type="EMBL" id="OGM80242.1"/>
    </source>
</evidence>
<name>A0A1F8CVE1_9BACT</name>
<comment type="caution">
    <text evidence="1">The sequence shown here is derived from an EMBL/GenBank/DDBJ whole genome shotgun (WGS) entry which is preliminary data.</text>
</comment>
<evidence type="ECO:0000313" key="2">
    <source>
        <dbReference type="Proteomes" id="UP000178848"/>
    </source>
</evidence>
<protein>
    <submittedName>
        <fullName evidence="1">Uncharacterized protein</fullName>
    </submittedName>
</protein>
<gene>
    <name evidence="1" type="ORF">A2361_02505</name>
</gene>
<organism evidence="1 2">
    <name type="scientific">Candidatus Woesebacteria bacterium RIFOXYB1_FULL_40_26</name>
    <dbReference type="NCBI Taxonomy" id="1802539"/>
    <lineage>
        <taxon>Bacteria</taxon>
        <taxon>Candidatus Woeseibacteriota</taxon>
    </lineage>
</organism>
<reference evidence="1 2" key="1">
    <citation type="journal article" date="2016" name="Nat. Commun.">
        <title>Thousands of microbial genomes shed light on interconnected biogeochemical processes in an aquifer system.</title>
        <authorList>
            <person name="Anantharaman K."/>
            <person name="Brown C.T."/>
            <person name="Hug L.A."/>
            <person name="Sharon I."/>
            <person name="Castelle C.J."/>
            <person name="Probst A.J."/>
            <person name="Thomas B.C."/>
            <person name="Singh A."/>
            <person name="Wilkins M.J."/>
            <person name="Karaoz U."/>
            <person name="Brodie E.L."/>
            <person name="Williams K.H."/>
            <person name="Hubbard S.S."/>
            <person name="Banfield J.F."/>
        </authorList>
    </citation>
    <scope>NUCLEOTIDE SEQUENCE [LARGE SCALE GENOMIC DNA]</scope>
</reference>
<sequence>MLLYGIVENQRPSLSEVSDSLISTMKESGRTDVLSKLILGGIKLAPEMAQKFGVSEEVVLEMLFTFTALAEEKSDDKNSS</sequence>